<organism evidence="2 3">
    <name type="scientific">Sinorhizobium alkalisoli</name>
    <dbReference type="NCBI Taxonomy" id="1752398"/>
    <lineage>
        <taxon>Bacteria</taxon>
        <taxon>Pseudomonadati</taxon>
        <taxon>Pseudomonadota</taxon>
        <taxon>Alphaproteobacteria</taxon>
        <taxon>Hyphomicrobiales</taxon>
        <taxon>Rhizobiaceae</taxon>
        <taxon>Sinorhizobium/Ensifer group</taxon>
        <taxon>Sinorhizobium</taxon>
    </lineage>
</organism>
<protein>
    <submittedName>
        <fullName evidence="2">ABC transporter</fullName>
    </submittedName>
</protein>
<dbReference type="RefSeq" id="WP_069458466.1">
    <property type="nucleotide sequence ID" value="NZ_LYBW01000056.1"/>
</dbReference>
<keyword evidence="3" id="KW-1185">Reference proteome</keyword>
<gene>
    <name evidence="2" type="ORF">A8M32_11235</name>
</gene>
<sequence>MHFPGVFTVRKAGAARLAVVISMAMILAGCGTRPAVNDTFSLAATPVVERPRATNRQILVPEPTALRTLDSDQIVVRLSESELRFLARAQWGDRLPRIVQDRLVQTFEDTGRVGGVGKPGQGLAIDYQVITEIRAFEISTDGADTAVVEIFAKILDDRNGTVRRQRAFRAVAPVRGAGNPAFVSALDAAFAKVAADIVGWTLASI</sequence>
<evidence type="ECO:0000259" key="1">
    <source>
        <dbReference type="Pfam" id="PF03886"/>
    </source>
</evidence>
<dbReference type="STRING" id="1752398.A8M32_11235"/>
<proteinExistence type="predicted"/>
<dbReference type="OrthoDB" id="9808689at2"/>
<dbReference type="Gene3D" id="3.40.50.10610">
    <property type="entry name" value="ABC-type transport auxiliary lipoprotein component"/>
    <property type="match status" value="1"/>
</dbReference>
<dbReference type="InterPro" id="IPR005586">
    <property type="entry name" value="ABC_trans_aux"/>
</dbReference>
<reference evidence="3" key="1">
    <citation type="submission" date="2016-05" db="EMBL/GenBank/DDBJ databases">
        <authorList>
            <person name="Li Y."/>
        </authorList>
    </citation>
    <scope>NUCLEOTIDE SEQUENCE [LARGE SCALE GENOMIC DNA]</scope>
    <source>
        <strain evidence="3">YIC4027</strain>
    </source>
</reference>
<evidence type="ECO:0000313" key="3">
    <source>
        <dbReference type="Proteomes" id="UP000094342"/>
    </source>
</evidence>
<comment type="caution">
    <text evidence="2">The sequence shown here is derived from an EMBL/GenBank/DDBJ whole genome shotgun (WGS) entry which is preliminary data.</text>
</comment>
<dbReference type="SUPFAM" id="SSF159594">
    <property type="entry name" value="XCC0632-like"/>
    <property type="match status" value="1"/>
</dbReference>
<feature type="domain" description="ABC-type transport auxiliary lipoprotein component" evidence="1">
    <location>
        <begin position="41"/>
        <end position="198"/>
    </location>
</feature>
<dbReference type="AlphaFoldDB" id="A0A1E3VCP0"/>
<name>A0A1E3VCP0_9HYPH</name>
<accession>A0A1E3VCP0</accession>
<dbReference type="Pfam" id="PF03886">
    <property type="entry name" value="ABC_trans_aux"/>
    <property type="match status" value="1"/>
</dbReference>
<dbReference type="EMBL" id="LYBW01000056">
    <property type="protein sequence ID" value="ODR91358.1"/>
    <property type="molecule type" value="Genomic_DNA"/>
</dbReference>
<dbReference type="Proteomes" id="UP000094342">
    <property type="component" value="Unassembled WGS sequence"/>
</dbReference>
<evidence type="ECO:0000313" key="2">
    <source>
        <dbReference type="EMBL" id="ODR91358.1"/>
    </source>
</evidence>